<evidence type="ECO:0000313" key="1">
    <source>
        <dbReference type="EMBL" id="KAF6176863.1"/>
    </source>
</evidence>
<sequence>MFRALHPHFIHYRALKHLSYHCCLNITIILLHQVPSLVHRDFLSIETSESNPSIHQLHRYAYLFQHKALEPLRELDFQ</sequence>
<gene>
    <name evidence="1" type="ORF">GIB67_026550</name>
</gene>
<comment type="caution">
    <text evidence="1">The sequence shown here is derived from an EMBL/GenBank/DDBJ whole genome shotgun (WGS) entry which is preliminary data.</text>
</comment>
<organism evidence="1 2">
    <name type="scientific">Kingdonia uniflora</name>
    <dbReference type="NCBI Taxonomy" id="39325"/>
    <lineage>
        <taxon>Eukaryota</taxon>
        <taxon>Viridiplantae</taxon>
        <taxon>Streptophyta</taxon>
        <taxon>Embryophyta</taxon>
        <taxon>Tracheophyta</taxon>
        <taxon>Spermatophyta</taxon>
        <taxon>Magnoliopsida</taxon>
        <taxon>Ranunculales</taxon>
        <taxon>Circaeasteraceae</taxon>
        <taxon>Kingdonia</taxon>
    </lineage>
</organism>
<name>A0A7J7PBZ4_9MAGN</name>
<dbReference type="AlphaFoldDB" id="A0A7J7PBZ4"/>
<accession>A0A7J7PBZ4</accession>
<evidence type="ECO:0000313" key="2">
    <source>
        <dbReference type="Proteomes" id="UP000541444"/>
    </source>
</evidence>
<protein>
    <submittedName>
        <fullName evidence="1">Uncharacterized protein</fullName>
    </submittedName>
</protein>
<dbReference type="Proteomes" id="UP000541444">
    <property type="component" value="Unassembled WGS sequence"/>
</dbReference>
<dbReference type="EMBL" id="JACGCM010000032">
    <property type="protein sequence ID" value="KAF6176863.1"/>
    <property type="molecule type" value="Genomic_DNA"/>
</dbReference>
<proteinExistence type="predicted"/>
<keyword evidence="2" id="KW-1185">Reference proteome</keyword>
<reference evidence="1 2" key="1">
    <citation type="journal article" date="2020" name="IScience">
        <title>Genome Sequencing of the Endangered Kingdonia uniflora (Circaeasteraceae, Ranunculales) Reveals Potential Mechanisms of Evolutionary Specialization.</title>
        <authorList>
            <person name="Sun Y."/>
            <person name="Deng T."/>
            <person name="Zhang A."/>
            <person name="Moore M.J."/>
            <person name="Landis J.B."/>
            <person name="Lin N."/>
            <person name="Zhang H."/>
            <person name="Zhang X."/>
            <person name="Huang J."/>
            <person name="Zhang X."/>
            <person name="Sun H."/>
            <person name="Wang H."/>
        </authorList>
    </citation>
    <scope>NUCLEOTIDE SEQUENCE [LARGE SCALE GENOMIC DNA]</scope>
    <source>
        <strain evidence="1">TB1705</strain>
        <tissue evidence="1">Leaf</tissue>
    </source>
</reference>